<name>A0A1W1E2F0_9ZZZZ</name>
<protein>
    <recommendedName>
        <fullName evidence="1">Zinc finger CHCC-type domain-containing protein</fullName>
    </recommendedName>
</protein>
<dbReference type="Pfam" id="PF10276">
    <property type="entry name" value="zf-CHCC"/>
    <property type="match status" value="1"/>
</dbReference>
<reference evidence="2" key="1">
    <citation type="submission" date="2016-10" db="EMBL/GenBank/DDBJ databases">
        <authorList>
            <person name="de Groot N.N."/>
        </authorList>
    </citation>
    <scope>NUCLEOTIDE SEQUENCE</scope>
</reference>
<evidence type="ECO:0000259" key="1">
    <source>
        <dbReference type="Pfam" id="PF10276"/>
    </source>
</evidence>
<accession>A0A1W1E2F0</accession>
<dbReference type="AlphaFoldDB" id="A0A1W1E2F0"/>
<proteinExistence type="predicted"/>
<sequence>MSKDFQQKNVSFRAVEKKDLPAHCPPADEQKWSMHPKVFLQFNDKGKATCPYCSYKYELTD</sequence>
<gene>
    <name evidence="2" type="ORF">MNB_SUP05-SYMBIONT-7-439</name>
</gene>
<feature type="domain" description="Zinc finger CHCC-type" evidence="1">
    <location>
        <begin position="34"/>
        <end position="57"/>
    </location>
</feature>
<dbReference type="Gene3D" id="2.60.260.40">
    <property type="entry name" value="q5lls5 like domains"/>
    <property type="match status" value="1"/>
</dbReference>
<organism evidence="2">
    <name type="scientific">hydrothermal vent metagenome</name>
    <dbReference type="NCBI Taxonomy" id="652676"/>
    <lineage>
        <taxon>unclassified sequences</taxon>
        <taxon>metagenomes</taxon>
        <taxon>ecological metagenomes</taxon>
    </lineage>
</organism>
<dbReference type="InterPro" id="IPR019401">
    <property type="entry name" value="Znf_CHCC"/>
</dbReference>
<evidence type="ECO:0000313" key="2">
    <source>
        <dbReference type="EMBL" id="SFV88135.1"/>
    </source>
</evidence>
<dbReference type="EMBL" id="FPIA01000012">
    <property type="protein sequence ID" value="SFV88135.1"/>
    <property type="molecule type" value="Genomic_DNA"/>
</dbReference>